<reference evidence="3" key="1">
    <citation type="submission" date="2022-07" db="EMBL/GenBank/DDBJ databases">
        <title>Tahibacter sp., a new gammaproteobacterium isolated from the silt sample collected at pig farm.</title>
        <authorList>
            <person name="Chen H."/>
        </authorList>
    </citation>
    <scope>NUCLEOTIDE SEQUENCE</scope>
    <source>
        <strain evidence="3">P2K</strain>
    </source>
</reference>
<name>A0ABT1QUH9_9GAMM</name>
<feature type="chain" id="PRO_5045091761" evidence="1">
    <location>
        <begin position="34"/>
        <end position="808"/>
    </location>
</feature>
<dbReference type="SMART" id="SM00710">
    <property type="entry name" value="PbH1"/>
    <property type="match status" value="4"/>
</dbReference>
<accession>A0ABT1QUH9</accession>
<dbReference type="RefSeq" id="WP_255915131.1">
    <property type="nucleotide sequence ID" value="NZ_JANFQO010000013.1"/>
</dbReference>
<keyword evidence="1" id="KW-0732">Signal</keyword>
<dbReference type="Proteomes" id="UP001165498">
    <property type="component" value="Unassembled WGS sequence"/>
</dbReference>
<evidence type="ECO:0000256" key="1">
    <source>
        <dbReference type="SAM" id="SignalP"/>
    </source>
</evidence>
<organism evidence="3 4">
    <name type="scientific">Tahibacter harae</name>
    <dbReference type="NCBI Taxonomy" id="2963937"/>
    <lineage>
        <taxon>Bacteria</taxon>
        <taxon>Pseudomonadati</taxon>
        <taxon>Pseudomonadota</taxon>
        <taxon>Gammaproteobacteria</taxon>
        <taxon>Lysobacterales</taxon>
        <taxon>Rhodanobacteraceae</taxon>
        <taxon>Tahibacter</taxon>
    </lineage>
</organism>
<sequence>MRDIPKTKARLLRRCLLAPLFLLAGFFAPPALALQDFCVDSNALLDAALQDYLDEGEDTIVRLVQGTYAIRPEVAQFDNDLTLIGGYADASCTARSVDPALTVLRPAIGESLTIYADNLSLNSLSFRDFGGEVYLSATGPVFANARLDAARLRFEGPAVLGNVLSGEEVSVTDVLVHSSGGPDTAAERHCALTIRSLVDSDDALTMNHSTIAHNPANGLCIGWRRGSGDGGAAVRLDNNIFWGNGLDLDIAGTSNHVRRNNTLSSVSVEFAGAASSSGSLSFDPLFVNPAAKDFRLQNASTAINSGLIAPSGGLPQYDISGNPRHIGPAPDRGAYESAVTGVGGEILVTRNDDGSGIGTLRWALNQANADPDYSVIRFNIPGACPRVIAPDSELPLILSHIGIDGYSQPGSAPNTAPIGKSTNATICVSLTGINGLHYGLRLPQAAGSTAQLGVSGMAFSFFSEAGIALEAGQGSSIAGNEFLASPLGVFVRGSAEQTAIGGADAWRINLFGPGLRDYAIALNWPSTRSRVENNLIGLKASGNEATGGNGVGVGISSHDNVVVDNAISGTSSPLALFDASRNQIRDNVLGRRVGFQFCPGGGCDNDLSNSSHGVLIQGSSSDNRISGNQIANSGGAGIRQTGGQRNSFIGNSIWDNAGLAVDLGSDGPEPLDYDGSAAAAAQPNRGINAPVLLIAGGPAQRGSVSGRLLTNAGEYLVEAFIASDCISGTEARQPAGWALVTVGSAPPGVNGLAAFNLPLRPRSPLAQLTNARVTAIATQIGGAHNGASSELSACRTYQLDSIFLDGFD</sequence>
<dbReference type="NCBIfam" id="NF041518">
    <property type="entry name" value="choice_anch_Q"/>
    <property type="match status" value="1"/>
</dbReference>
<dbReference type="InterPro" id="IPR012334">
    <property type="entry name" value="Pectin_lyas_fold"/>
</dbReference>
<dbReference type="InterPro" id="IPR007742">
    <property type="entry name" value="NosD_dom"/>
</dbReference>
<proteinExistence type="predicted"/>
<evidence type="ECO:0000259" key="2">
    <source>
        <dbReference type="Pfam" id="PF05048"/>
    </source>
</evidence>
<dbReference type="EMBL" id="JANFQO010000013">
    <property type="protein sequence ID" value="MCQ4165943.1"/>
    <property type="molecule type" value="Genomic_DNA"/>
</dbReference>
<dbReference type="InterPro" id="IPR006626">
    <property type="entry name" value="PbH1"/>
</dbReference>
<dbReference type="InterPro" id="IPR011050">
    <property type="entry name" value="Pectin_lyase_fold/virulence"/>
</dbReference>
<evidence type="ECO:0000313" key="4">
    <source>
        <dbReference type="Proteomes" id="UP001165498"/>
    </source>
</evidence>
<dbReference type="Pfam" id="PF05048">
    <property type="entry name" value="NosD"/>
    <property type="match status" value="1"/>
</dbReference>
<feature type="signal peptide" evidence="1">
    <location>
        <begin position="1"/>
        <end position="33"/>
    </location>
</feature>
<protein>
    <submittedName>
        <fullName evidence="3">Right-handed parallel beta-helix repeat-containing protein</fullName>
    </submittedName>
</protein>
<evidence type="ECO:0000313" key="3">
    <source>
        <dbReference type="EMBL" id="MCQ4165943.1"/>
    </source>
</evidence>
<comment type="caution">
    <text evidence="3">The sequence shown here is derived from an EMBL/GenBank/DDBJ whole genome shotgun (WGS) entry which is preliminary data.</text>
</comment>
<dbReference type="SUPFAM" id="SSF51126">
    <property type="entry name" value="Pectin lyase-like"/>
    <property type="match status" value="2"/>
</dbReference>
<feature type="domain" description="Periplasmic copper-binding protein NosD beta helix" evidence="2">
    <location>
        <begin position="465"/>
        <end position="657"/>
    </location>
</feature>
<dbReference type="Gene3D" id="2.160.20.10">
    <property type="entry name" value="Single-stranded right-handed beta-helix, Pectin lyase-like"/>
    <property type="match status" value="3"/>
</dbReference>
<gene>
    <name evidence="3" type="ORF">NM961_14575</name>
</gene>
<dbReference type="InterPro" id="IPR059226">
    <property type="entry name" value="Choice_anch_Q_dom"/>
</dbReference>
<keyword evidence="4" id="KW-1185">Reference proteome</keyword>